<reference evidence="2" key="2">
    <citation type="journal article" date="2018" name="Plant J.">
        <title>The Sorghum bicolor reference genome: improved assembly, gene annotations, a transcriptome atlas, and signatures of genome organization.</title>
        <authorList>
            <person name="McCormick R.F."/>
            <person name="Truong S.K."/>
            <person name="Sreedasyam A."/>
            <person name="Jenkins J."/>
            <person name="Shu S."/>
            <person name="Sims D."/>
            <person name="Kennedy M."/>
            <person name="Amirebrahimi M."/>
            <person name="Weers B.D."/>
            <person name="McKinley B."/>
            <person name="Mattison A."/>
            <person name="Morishige D.T."/>
            <person name="Grimwood J."/>
            <person name="Schmutz J."/>
            <person name="Mullet J.E."/>
        </authorList>
    </citation>
    <scope>NUCLEOTIDE SEQUENCE [LARGE SCALE GENOMIC DNA]</scope>
    <source>
        <strain evidence="2">cv. BTx623</strain>
    </source>
</reference>
<name>A0A1B6Q322_SORBI</name>
<reference evidence="1 2" key="1">
    <citation type="journal article" date="2009" name="Nature">
        <title>The Sorghum bicolor genome and the diversification of grasses.</title>
        <authorList>
            <person name="Paterson A.H."/>
            <person name="Bowers J.E."/>
            <person name="Bruggmann R."/>
            <person name="Dubchak I."/>
            <person name="Grimwood J."/>
            <person name="Gundlach H."/>
            <person name="Haberer G."/>
            <person name="Hellsten U."/>
            <person name="Mitros T."/>
            <person name="Poliakov A."/>
            <person name="Schmutz J."/>
            <person name="Spannagl M."/>
            <person name="Tang H."/>
            <person name="Wang X."/>
            <person name="Wicker T."/>
            <person name="Bharti A.K."/>
            <person name="Chapman J."/>
            <person name="Feltus F.A."/>
            <person name="Gowik U."/>
            <person name="Grigoriev I.V."/>
            <person name="Lyons E."/>
            <person name="Maher C.A."/>
            <person name="Martis M."/>
            <person name="Narechania A."/>
            <person name="Otillar R.P."/>
            <person name="Penning B.W."/>
            <person name="Salamov A.A."/>
            <person name="Wang Y."/>
            <person name="Zhang L."/>
            <person name="Carpita N.C."/>
            <person name="Freeling M."/>
            <person name="Gingle A.R."/>
            <person name="Hash C.T."/>
            <person name="Keller B."/>
            <person name="Klein P."/>
            <person name="Kresovich S."/>
            <person name="McCann M.C."/>
            <person name="Ming R."/>
            <person name="Peterson D.G."/>
            <person name="Mehboob-ur-Rahman"/>
            <person name="Ware D."/>
            <person name="Westhoff P."/>
            <person name="Mayer K.F."/>
            <person name="Messing J."/>
            <person name="Rokhsar D.S."/>
        </authorList>
    </citation>
    <scope>NUCLEOTIDE SEQUENCE [LARGE SCALE GENOMIC DNA]</scope>
    <source>
        <strain evidence="2">cv. BTx623</strain>
    </source>
</reference>
<evidence type="ECO:0000313" key="1">
    <source>
        <dbReference type="EMBL" id="KXG32328.1"/>
    </source>
</evidence>
<organism evidence="1 2">
    <name type="scientific">Sorghum bicolor</name>
    <name type="common">Sorghum</name>
    <name type="synonym">Sorghum vulgare</name>
    <dbReference type="NCBI Taxonomy" id="4558"/>
    <lineage>
        <taxon>Eukaryota</taxon>
        <taxon>Viridiplantae</taxon>
        <taxon>Streptophyta</taxon>
        <taxon>Embryophyta</taxon>
        <taxon>Tracheophyta</taxon>
        <taxon>Spermatophyta</taxon>
        <taxon>Magnoliopsida</taxon>
        <taxon>Liliopsida</taxon>
        <taxon>Poales</taxon>
        <taxon>Poaceae</taxon>
        <taxon>PACMAD clade</taxon>
        <taxon>Panicoideae</taxon>
        <taxon>Andropogonodae</taxon>
        <taxon>Andropogoneae</taxon>
        <taxon>Sorghinae</taxon>
        <taxon>Sorghum</taxon>
    </lineage>
</organism>
<dbReference type="Gramene" id="KXG32328">
    <property type="protein sequence ID" value="KXG32328"/>
    <property type="gene ID" value="SORBI_3003G139100"/>
</dbReference>
<dbReference type="OMA" id="IIEIHPI"/>
<proteinExistence type="predicted"/>
<dbReference type="EMBL" id="CM000762">
    <property type="protein sequence ID" value="KXG32328.1"/>
    <property type="molecule type" value="Genomic_DNA"/>
</dbReference>
<keyword evidence="2" id="KW-1185">Reference proteome</keyword>
<evidence type="ECO:0000313" key="2">
    <source>
        <dbReference type="Proteomes" id="UP000000768"/>
    </source>
</evidence>
<sequence>MGEENPGPKKSTPVRSPPPGHNNHLFFIITVACHASAPIMAKASSITSFFSSFFPRRTQRLLTRLLHVASYLASSRRPHLLDLLIIIEIHPIIISAETIIPRGGADQ</sequence>
<dbReference type="Proteomes" id="UP000000768">
    <property type="component" value="Chromosome 3"/>
</dbReference>
<accession>A0A1B6Q322</accession>
<gene>
    <name evidence="1" type="ORF">SORBI_3003G139100</name>
</gene>
<dbReference type="InParanoid" id="A0A1B6Q322"/>
<dbReference type="AlphaFoldDB" id="A0A1B6Q322"/>
<protein>
    <submittedName>
        <fullName evidence="1">Uncharacterized protein</fullName>
    </submittedName>
</protein>